<gene>
    <name evidence="6" type="primary">NPC2_2</name>
    <name evidence="6" type="ORF">SK128_018294</name>
</gene>
<evidence type="ECO:0000313" key="7">
    <source>
        <dbReference type="Proteomes" id="UP001381693"/>
    </source>
</evidence>
<comment type="subcellular location">
    <subcellularLocation>
        <location evidence="1">Secreted</location>
    </subcellularLocation>
</comment>
<dbReference type="AlphaFoldDB" id="A0AAN9A483"/>
<dbReference type="GO" id="GO:0005576">
    <property type="term" value="C:extracellular region"/>
    <property type="evidence" value="ECO:0007669"/>
    <property type="project" value="UniProtKB-SubCell"/>
</dbReference>
<evidence type="ECO:0000256" key="1">
    <source>
        <dbReference type="ARBA" id="ARBA00004613"/>
    </source>
</evidence>
<evidence type="ECO:0000313" key="6">
    <source>
        <dbReference type="EMBL" id="KAK7071845.1"/>
    </source>
</evidence>
<evidence type="ECO:0000256" key="4">
    <source>
        <dbReference type="SAM" id="SignalP"/>
    </source>
</evidence>
<dbReference type="Gene3D" id="2.60.40.770">
    <property type="match status" value="1"/>
</dbReference>
<comment type="similarity">
    <text evidence="2">Belongs to the NPC2 family.</text>
</comment>
<feature type="signal peptide" evidence="4">
    <location>
        <begin position="1"/>
        <end position="19"/>
    </location>
</feature>
<keyword evidence="3" id="KW-0964">Secreted</keyword>
<evidence type="ECO:0000256" key="2">
    <source>
        <dbReference type="ARBA" id="ARBA00006370"/>
    </source>
</evidence>
<dbReference type="EMBL" id="JAXCGZ010013884">
    <property type="protein sequence ID" value="KAK7071845.1"/>
    <property type="molecule type" value="Genomic_DNA"/>
</dbReference>
<dbReference type="InterPro" id="IPR039670">
    <property type="entry name" value="NPC2-like"/>
</dbReference>
<dbReference type="InterPro" id="IPR014756">
    <property type="entry name" value="Ig_E-set"/>
</dbReference>
<keyword evidence="4" id="KW-0732">Signal</keyword>
<dbReference type="SUPFAM" id="SSF81296">
    <property type="entry name" value="E set domains"/>
    <property type="match status" value="1"/>
</dbReference>
<evidence type="ECO:0000256" key="3">
    <source>
        <dbReference type="ARBA" id="ARBA00022525"/>
    </source>
</evidence>
<proteinExistence type="inferred from homology"/>
<feature type="domain" description="MD-2-related lipid-recognition" evidence="5">
    <location>
        <begin position="24"/>
        <end position="149"/>
    </location>
</feature>
<dbReference type="SMART" id="SM00737">
    <property type="entry name" value="ML"/>
    <property type="match status" value="1"/>
</dbReference>
<keyword evidence="7" id="KW-1185">Reference proteome</keyword>
<evidence type="ECO:0000259" key="5">
    <source>
        <dbReference type="SMART" id="SM00737"/>
    </source>
</evidence>
<dbReference type="FunFam" id="2.60.40.770:FF:000001">
    <property type="entry name" value="NPC intracellular cholesterol transporter 2"/>
    <property type="match status" value="1"/>
</dbReference>
<protein>
    <submittedName>
        <fullName evidence="6">Phosphatidylglycerol/phosphatidylinositol transfer protein</fullName>
    </submittedName>
</protein>
<dbReference type="GO" id="GO:0032934">
    <property type="term" value="F:sterol binding"/>
    <property type="evidence" value="ECO:0007669"/>
    <property type="project" value="InterPro"/>
</dbReference>
<feature type="chain" id="PRO_5043007492" evidence="4">
    <location>
        <begin position="20"/>
        <end position="160"/>
    </location>
</feature>
<dbReference type="PANTHER" id="PTHR11306">
    <property type="entry name" value="NIEMANN PICK TYPE C2 PROTEIN NPC2-RELATED"/>
    <property type="match status" value="1"/>
</dbReference>
<dbReference type="PANTHER" id="PTHR11306:SF68">
    <property type="entry name" value="NPC INTRACELLULAR CHOLESTEROL TRANSPORTER 2"/>
    <property type="match status" value="1"/>
</dbReference>
<dbReference type="GO" id="GO:0015918">
    <property type="term" value="P:sterol transport"/>
    <property type="evidence" value="ECO:0007669"/>
    <property type="project" value="InterPro"/>
</dbReference>
<dbReference type="Pfam" id="PF02221">
    <property type="entry name" value="E1_DerP2_DerF2"/>
    <property type="match status" value="1"/>
</dbReference>
<comment type="caution">
    <text evidence="6">The sequence shown here is derived from an EMBL/GenBank/DDBJ whole genome shotgun (WGS) entry which is preliminary data.</text>
</comment>
<dbReference type="InterPro" id="IPR003172">
    <property type="entry name" value="ML_dom"/>
</dbReference>
<name>A0AAN9A483_HALRR</name>
<dbReference type="Proteomes" id="UP001381693">
    <property type="component" value="Unassembled WGS sequence"/>
</dbReference>
<reference evidence="6 7" key="1">
    <citation type="submission" date="2023-11" db="EMBL/GenBank/DDBJ databases">
        <title>Halocaridina rubra genome assembly.</title>
        <authorList>
            <person name="Smith C."/>
        </authorList>
    </citation>
    <scope>NUCLEOTIDE SEQUENCE [LARGE SCALE GENOMIC DNA]</scope>
    <source>
        <strain evidence="6">EP-1</strain>
        <tissue evidence="6">Whole</tissue>
    </source>
</reference>
<sequence length="160" mass="17022">MRSGVAFVILCLAASGTEAQSAHIRRCGGSAKVDISKIQVSGCNKPGDPCHFVKGRSARIVLPFTPATASNKVTAQVNGILANIIPVPFQLPNADGCSSGLHCPLTPGTPQTYINELPVSSFYPSINVGVEWKLLDERNNELVCIRIPVTLVDYTNMNGD</sequence>
<accession>A0AAN9A483</accession>
<organism evidence="6 7">
    <name type="scientific">Halocaridina rubra</name>
    <name type="common">Hawaiian red shrimp</name>
    <dbReference type="NCBI Taxonomy" id="373956"/>
    <lineage>
        <taxon>Eukaryota</taxon>
        <taxon>Metazoa</taxon>
        <taxon>Ecdysozoa</taxon>
        <taxon>Arthropoda</taxon>
        <taxon>Crustacea</taxon>
        <taxon>Multicrustacea</taxon>
        <taxon>Malacostraca</taxon>
        <taxon>Eumalacostraca</taxon>
        <taxon>Eucarida</taxon>
        <taxon>Decapoda</taxon>
        <taxon>Pleocyemata</taxon>
        <taxon>Caridea</taxon>
        <taxon>Atyoidea</taxon>
        <taxon>Atyidae</taxon>
        <taxon>Halocaridina</taxon>
    </lineage>
</organism>